<dbReference type="Pfam" id="PF07876">
    <property type="entry name" value="Dabb"/>
    <property type="match status" value="1"/>
</dbReference>
<protein>
    <submittedName>
        <fullName evidence="3">Stress responsive A/B barrel domain-containing protein</fullName>
    </submittedName>
</protein>
<sequence length="158" mass="17339">MANFARESPRAFRGLLIALGLLTVFLFFDPIGFASTSMASHMPPATTRAVTHLVMFQFKPGADHAAVDAACEEMLGLKDLCLSPNSQYPYITSITGGKDNSLEGLQGGLTHAFVVQFANPDDRNYYVEKDPAYRAFKETIDPLVEKVTVLDFTHGTFD</sequence>
<dbReference type="Proteomes" id="UP001303889">
    <property type="component" value="Unassembled WGS sequence"/>
</dbReference>
<evidence type="ECO:0000256" key="1">
    <source>
        <dbReference type="ARBA" id="ARBA00011738"/>
    </source>
</evidence>
<accession>A0AAN6MKA5</accession>
<name>A0AAN6MKA5_9PEZI</name>
<dbReference type="InterPro" id="IPR013097">
    <property type="entry name" value="Dabb"/>
</dbReference>
<organism evidence="3 4">
    <name type="scientific">Staphylotrichum tortipilum</name>
    <dbReference type="NCBI Taxonomy" id="2831512"/>
    <lineage>
        <taxon>Eukaryota</taxon>
        <taxon>Fungi</taxon>
        <taxon>Dikarya</taxon>
        <taxon>Ascomycota</taxon>
        <taxon>Pezizomycotina</taxon>
        <taxon>Sordariomycetes</taxon>
        <taxon>Sordariomycetidae</taxon>
        <taxon>Sordariales</taxon>
        <taxon>Chaetomiaceae</taxon>
        <taxon>Staphylotrichum</taxon>
    </lineage>
</organism>
<dbReference type="EMBL" id="MU855556">
    <property type="protein sequence ID" value="KAK3901768.1"/>
    <property type="molecule type" value="Genomic_DNA"/>
</dbReference>
<proteinExistence type="predicted"/>
<dbReference type="Gene3D" id="3.30.70.100">
    <property type="match status" value="1"/>
</dbReference>
<dbReference type="SMART" id="SM00886">
    <property type="entry name" value="Dabb"/>
    <property type="match status" value="1"/>
</dbReference>
<comment type="subunit">
    <text evidence="1">Homodimer.</text>
</comment>
<comment type="caution">
    <text evidence="3">The sequence shown here is derived from an EMBL/GenBank/DDBJ whole genome shotgun (WGS) entry which is preliminary data.</text>
</comment>
<gene>
    <name evidence="3" type="ORF">C8A05DRAFT_44652</name>
</gene>
<reference evidence="3" key="1">
    <citation type="journal article" date="2023" name="Mol. Phylogenet. Evol.">
        <title>Genome-scale phylogeny and comparative genomics of the fungal order Sordariales.</title>
        <authorList>
            <person name="Hensen N."/>
            <person name="Bonometti L."/>
            <person name="Westerberg I."/>
            <person name="Brannstrom I.O."/>
            <person name="Guillou S."/>
            <person name="Cros-Aarteil S."/>
            <person name="Calhoun S."/>
            <person name="Haridas S."/>
            <person name="Kuo A."/>
            <person name="Mondo S."/>
            <person name="Pangilinan J."/>
            <person name="Riley R."/>
            <person name="LaButti K."/>
            <person name="Andreopoulos B."/>
            <person name="Lipzen A."/>
            <person name="Chen C."/>
            <person name="Yan M."/>
            <person name="Daum C."/>
            <person name="Ng V."/>
            <person name="Clum A."/>
            <person name="Steindorff A."/>
            <person name="Ohm R.A."/>
            <person name="Martin F."/>
            <person name="Silar P."/>
            <person name="Natvig D.O."/>
            <person name="Lalanne C."/>
            <person name="Gautier V."/>
            <person name="Ament-Velasquez S.L."/>
            <person name="Kruys A."/>
            <person name="Hutchinson M.I."/>
            <person name="Powell A.J."/>
            <person name="Barry K."/>
            <person name="Miller A.N."/>
            <person name="Grigoriev I.V."/>
            <person name="Debuchy R."/>
            <person name="Gladieux P."/>
            <person name="Hiltunen Thoren M."/>
            <person name="Johannesson H."/>
        </authorList>
    </citation>
    <scope>NUCLEOTIDE SEQUENCE</scope>
    <source>
        <strain evidence="3">CBS 103.79</strain>
    </source>
</reference>
<dbReference type="PANTHER" id="PTHR33178">
    <property type="match status" value="1"/>
</dbReference>
<dbReference type="PANTHER" id="PTHR33178:SF10">
    <property type="entry name" value="STRESS-RESPONSE A_B BARREL DOMAIN-CONTAINING PROTEIN"/>
    <property type="match status" value="1"/>
</dbReference>
<evidence type="ECO:0000313" key="4">
    <source>
        <dbReference type="Proteomes" id="UP001303889"/>
    </source>
</evidence>
<dbReference type="AlphaFoldDB" id="A0AAN6MKA5"/>
<dbReference type="SUPFAM" id="SSF54909">
    <property type="entry name" value="Dimeric alpha+beta barrel"/>
    <property type="match status" value="1"/>
</dbReference>
<dbReference type="PROSITE" id="PS51502">
    <property type="entry name" value="S_R_A_B_BARREL"/>
    <property type="match status" value="1"/>
</dbReference>
<dbReference type="InterPro" id="IPR044662">
    <property type="entry name" value="HS1/DABB1-like"/>
</dbReference>
<evidence type="ECO:0000313" key="3">
    <source>
        <dbReference type="EMBL" id="KAK3901768.1"/>
    </source>
</evidence>
<reference evidence="3" key="2">
    <citation type="submission" date="2023-05" db="EMBL/GenBank/DDBJ databases">
        <authorList>
            <consortium name="Lawrence Berkeley National Laboratory"/>
            <person name="Steindorff A."/>
            <person name="Hensen N."/>
            <person name="Bonometti L."/>
            <person name="Westerberg I."/>
            <person name="Brannstrom I.O."/>
            <person name="Guillou S."/>
            <person name="Cros-Aarteil S."/>
            <person name="Calhoun S."/>
            <person name="Haridas S."/>
            <person name="Kuo A."/>
            <person name="Mondo S."/>
            <person name="Pangilinan J."/>
            <person name="Riley R."/>
            <person name="Labutti K."/>
            <person name="Andreopoulos B."/>
            <person name="Lipzen A."/>
            <person name="Chen C."/>
            <person name="Yanf M."/>
            <person name="Daum C."/>
            <person name="Ng V."/>
            <person name="Clum A."/>
            <person name="Ohm R."/>
            <person name="Martin F."/>
            <person name="Silar P."/>
            <person name="Natvig D."/>
            <person name="Lalanne C."/>
            <person name="Gautier V."/>
            <person name="Ament-Velasquez S.L."/>
            <person name="Kruys A."/>
            <person name="Hutchinson M.I."/>
            <person name="Powell A.J."/>
            <person name="Barry K."/>
            <person name="Miller A.N."/>
            <person name="Grigoriev I.V."/>
            <person name="Debuchy R."/>
            <person name="Gladieux P."/>
            <person name="Thoren M.H."/>
            <person name="Johannesson H."/>
        </authorList>
    </citation>
    <scope>NUCLEOTIDE SEQUENCE</scope>
    <source>
        <strain evidence="3">CBS 103.79</strain>
    </source>
</reference>
<evidence type="ECO:0000259" key="2">
    <source>
        <dbReference type="PROSITE" id="PS51502"/>
    </source>
</evidence>
<feature type="domain" description="Stress-response A/B barrel" evidence="2">
    <location>
        <begin position="50"/>
        <end position="152"/>
    </location>
</feature>
<dbReference type="InterPro" id="IPR011008">
    <property type="entry name" value="Dimeric_a/b-barrel"/>
</dbReference>
<keyword evidence="4" id="KW-1185">Reference proteome</keyword>